<comment type="catalytic activity">
    <reaction evidence="1">
        <text>5-hydroxy-2-oxo-4-ureido-2,5-dihydro-1H-imidazole-5-carboxylate + H(+) = (S)-allantoin + CO2</text>
        <dbReference type="Rhea" id="RHEA:26301"/>
        <dbReference type="ChEBI" id="CHEBI:15378"/>
        <dbReference type="ChEBI" id="CHEBI:15678"/>
        <dbReference type="ChEBI" id="CHEBI:16526"/>
        <dbReference type="ChEBI" id="CHEBI:58639"/>
        <dbReference type="EC" id="4.1.1.97"/>
    </reaction>
</comment>
<comment type="caution">
    <text evidence="8">The sequence shown here is derived from an EMBL/GenBank/DDBJ whole genome shotgun (WGS) entry which is preliminary data.</text>
</comment>
<evidence type="ECO:0000256" key="2">
    <source>
        <dbReference type="ARBA" id="ARBA00004754"/>
    </source>
</evidence>
<dbReference type="Pfam" id="PF09349">
    <property type="entry name" value="OHCU_decarbox"/>
    <property type="match status" value="1"/>
</dbReference>
<name>A0ABU2FFU2_9EURY</name>
<keyword evidence="4" id="KW-0659">Purine metabolism</keyword>
<evidence type="ECO:0000256" key="6">
    <source>
        <dbReference type="ARBA" id="ARBA00023239"/>
    </source>
</evidence>
<accession>A0ABU2FFU2</accession>
<dbReference type="PANTHER" id="PTHR43466:SF1">
    <property type="entry name" value="2-OXO-4-HYDROXY-4-CARBOXY-5-UREIDOIMIDAZOLINE DECARBOXYLASE-RELATED"/>
    <property type="match status" value="1"/>
</dbReference>
<dbReference type="Gene3D" id="1.10.3330.10">
    <property type="entry name" value="Oxo-4-hydroxy-4-carboxy-5-ureidoimidazoline decarboxylase"/>
    <property type="match status" value="1"/>
</dbReference>
<reference evidence="8 9" key="1">
    <citation type="submission" date="2022-06" db="EMBL/GenBank/DDBJ databases">
        <title>Haloarcula sp. a new haloarchaeum isolate from saline soil.</title>
        <authorList>
            <person name="Strakova D."/>
            <person name="Galisteo C."/>
            <person name="Sanchez-Porro C."/>
            <person name="Ventosa A."/>
        </authorList>
    </citation>
    <scope>NUCLEOTIDE SEQUENCE [LARGE SCALE GENOMIC DNA]</scope>
    <source>
        <strain evidence="8 9">S1CR25-12</strain>
    </source>
</reference>
<keyword evidence="9" id="KW-1185">Reference proteome</keyword>
<evidence type="ECO:0000313" key="9">
    <source>
        <dbReference type="Proteomes" id="UP001259659"/>
    </source>
</evidence>
<evidence type="ECO:0000256" key="5">
    <source>
        <dbReference type="ARBA" id="ARBA00022793"/>
    </source>
</evidence>
<evidence type="ECO:0000313" key="8">
    <source>
        <dbReference type="EMBL" id="MDS0261109.1"/>
    </source>
</evidence>
<dbReference type="InterPro" id="IPR017580">
    <property type="entry name" value="OHCU_decarboxylase-1"/>
</dbReference>
<evidence type="ECO:0000259" key="7">
    <source>
        <dbReference type="Pfam" id="PF09349"/>
    </source>
</evidence>
<dbReference type="InterPro" id="IPR018020">
    <property type="entry name" value="OHCU_decarboxylase"/>
</dbReference>
<dbReference type="InterPro" id="IPR036778">
    <property type="entry name" value="OHCU_decarboxylase_sf"/>
</dbReference>
<evidence type="ECO:0000256" key="3">
    <source>
        <dbReference type="ARBA" id="ARBA00012257"/>
    </source>
</evidence>
<dbReference type="PANTHER" id="PTHR43466">
    <property type="entry name" value="2-OXO-4-HYDROXY-4-CARBOXY-5-UREIDOIMIDAZOLINE DECARBOXYLASE-RELATED"/>
    <property type="match status" value="1"/>
</dbReference>
<keyword evidence="5" id="KW-0210">Decarboxylase</keyword>
<dbReference type="NCBIfam" id="TIGR03164">
    <property type="entry name" value="UHCUDC"/>
    <property type="match status" value="1"/>
</dbReference>
<evidence type="ECO:0000256" key="4">
    <source>
        <dbReference type="ARBA" id="ARBA00022631"/>
    </source>
</evidence>
<proteinExistence type="predicted"/>
<dbReference type="GO" id="GO:0051997">
    <property type="term" value="F:2-oxo-4-hydroxy-4-carboxy-5-ureidoimidazoline decarboxylase activity"/>
    <property type="evidence" value="ECO:0007669"/>
    <property type="project" value="UniProtKB-EC"/>
</dbReference>
<organism evidence="8 9">
    <name type="scientific">Haloarcula saliterrae</name>
    <dbReference type="NCBI Taxonomy" id="2950534"/>
    <lineage>
        <taxon>Archaea</taxon>
        <taxon>Methanobacteriati</taxon>
        <taxon>Methanobacteriota</taxon>
        <taxon>Stenosarchaea group</taxon>
        <taxon>Halobacteria</taxon>
        <taxon>Halobacteriales</taxon>
        <taxon>Haloarculaceae</taxon>
        <taxon>Haloarcula</taxon>
    </lineage>
</organism>
<dbReference type="SUPFAM" id="SSF158694">
    <property type="entry name" value="UraD-Like"/>
    <property type="match status" value="1"/>
</dbReference>
<evidence type="ECO:0000256" key="1">
    <source>
        <dbReference type="ARBA" id="ARBA00001163"/>
    </source>
</evidence>
<feature type="domain" description="Oxo-4-hydroxy-4-carboxy-5-ureidoimidazoline decarboxylase" evidence="7">
    <location>
        <begin position="10"/>
        <end position="162"/>
    </location>
</feature>
<dbReference type="Proteomes" id="UP001259659">
    <property type="component" value="Unassembled WGS sequence"/>
</dbReference>
<dbReference type="EMBL" id="JAMQON010000005">
    <property type="protein sequence ID" value="MDS0261109.1"/>
    <property type="molecule type" value="Genomic_DNA"/>
</dbReference>
<gene>
    <name evidence="8" type="primary">uraD</name>
    <name evidence="8" type="ORF">NDI56_17050</name>
</gene>
<dbReference type="RefSeq" id="WP_310920910.1">
    <property type="nucleotide sequence ID" value="NZ_JAMQON010000005.1"/>
</dbReference>
<sequence length="172" mass="19531">MPDTNIAELNELDRDRFVAVLGGVYEESPWVARGAYADQPFESVTDVATALEAVVRDASHERRLELLRAHPDLGEQTEMTDASAAEQSSAGLDQLRPELYEEFQRLNDLYRDRFGFPFIMAVKNESPEAIRAAMEQRVEQSEQEEFETALSEVHKIARLRLDDIVDSSVTRD</sequence>
<comment type="pathway">
    <text evidence="2">Purine metabolism; urate degradation; (S)-allantoin from urate: step 3/3.</text>
</comment>
<keyword evidence="6 8" id="KW-0456">Lyase</keyword>
<dbReference type="EC" id="4.1.1.97" evidence="3"/>
<protein>
    <recommendedName>
        <fullName evidence="3">2-oxo-4-hydroxy-4-carboxy-5-ureidoimidazoline decarboxylase</fullName>
        <ecNumber evidence="3">4.1.1.97</ecNumber>
    </recommendedName>
</protein>